<reference evidence="10 11" key="1">
    <citation type="journal article" date="2009" name="PLoS ONE">
        <title>The complete genome of Teredinibacter turnerae T7901: an intracellular endosymbiont of marine wood-boring bivalves (shipworms).</title>
        <authorList>
            <person name="Yang J.C."/>
            <person name="Madupu R."/>
            <person name="Durkin A.S."/>
            <person name="Ekborg N.A."/>
            <person name="Pedamallu C.S."/>
            <person name="Hostetler J.B."/>
            <person name="Radune D."/>
            <person name="Toms B.S."/>
            <person name="Henrissat B."/>
            <person name="Coutinho P.M."/>
            <person name="Schwarz S."/>
            <person name="Field L."/>
            <person name="Trindade-Silva A.E."/>
            <person name="Soares C.A.G."/>
            <person name="Elshahawi S."/>
            <person name="Hanora A."/>
            <person name="Schmidt E.W."/>
            <person name="Haygood M.G."/>
            <person name="Posfai J."/>
            <person name="Benner J."/>
            <person name="Madinger C."/>
            <person name="Nove J."/>
            <person name="Anton B."/>
            <person name="Chaudhary K."/>
            <person name="Foster J."/>
            <person name="Holman A."/>
            <person name="Kumar S."/>
            <person name="Lessard P.A."/>
            <person name="Luyten Y.A."/>
            <person name="Slatko B."/>
            <person name="Wood N."/>
            <person name="Wu B."/>
            <person name="Teplitski M."/>
            <person name="Mougous J.D."/>
            <person name="Ward N."/>
            <person name="Eisen J.A."/>
            <person name="Badger J.H."/>
            <person name="Distel D.L."/>
        </authorList>
    </citation>
    <scope>NUCLEOTIDE SEQUENCE [LARGE SCALE GENOMIC DNA]</scope>
    <source>
        <strain evidence="11">ATCC 39867 / T7901</strain>
    </source>
</reference>
<evidence type="ECO:0000256" key="1">
    <source>
        <dbReference type="ARBA" id="ARBA00004117"/>
    </source>
</evidence>
<feature type="domain" description="Flagellar hook protein FlgE/F/G-like D1" evidence="9">
    <location>
        <begin position="82"/>
        <end position="147"/>
    </location>
</feature>
<evidence type="ECO:0000256" key="5">
    <source>
        <dbReference type="ARBA" id="ARBA00040228"/>
    </source>
</evidence>
<evidence type="ECO:0000259" key="9">
    <source>
        <dbReference type="Pfam" id="PF22692"/>
    </source>
</evidence>
<dbReference type="OrthoDB" id="9804559at2"/>
<dbReference type="InterPro" id="IPR037925">
    <property type="entry name" value="FlgE/F/G-like"/>
</dbReference>
<dbReference type="InterPro" id="IPR001444">
    <property type="entry name" value="Flag_bb_rod_N"/>
</dbReference>
<protein>
    <recommendedName>
        <fullName evidence="5 6">Flagellar basal-body rod protein FlgF</fullName>
    </recommendedName>
</protein>
<comment type="subcellular location">
    <subcellularLocation>
        <location evidence="1 6">Bacterial flagellum basal body</location>
    </subcellularLocation>
</comment>
<dbReference type="AlphaFoldDB" id="C5BRS2"/>
<dbReference type="Pfam" id="PF06429">
    <property type="entry name" value="Flg_bbr_C"/>
    <property type="match status" value="1"/>
</dbReference>
<dbReference type="EMBL" id="CP001614">
    <property type="protein sequence ID" value="ACR11214.1"/>
    <property type="molecule type" value="Genomic_DNA"/>
</dbReference>
<dbReference type="NCBIfam" id="NF009280">
    <property type="entry name" value="PRK12640.1"/>
    <property type="match status" value="1"/>
</dbReference>
<dbReference type="PANTHER" id="PTHR30435">
    <property type="entry name" value="FLAGELLAR PROTEIN"/>
    <property type="match status" value="1"/>
</dbReference>
<dbReference type="STRING" id="377629.TERTU_1229"/>
<proteinExistence type="inferred from homology"/>
<dbReference type="InterPro" id="IPR010930">
    <property type="entry name" value="Flg_bb/hook_C_dom"/>
</dbReference>
<feature type="domain" description="Flagellar basal-body/hook protein C-terminal" evidence="8">
    <location>
        <begin position="201"/>
        <end position="245"/>
    </location>
</feature>
<dbReference type="eggNOG" id="COG4787">
    <property type="taxonomic scope" value="Bacteria"/>
</dbReference>
<dbReference type="InterPro" id="IPR020013">
    <property type="entry name" value="Flagellar_FlgE/F/G"/>
</dbReference>
<comment type="subunit">
    <text evidence="4 6">The basal body constitutes a major portion of the flagellar organelle and consists of five rings (E,L,P,S, and M) mounted on a central rod. The rod consists of about 26 subunits of FlgG in the distal portion, and FlgB, FlgC and FlgF are thought to build up the proximal portion of the rod with about 6 subunits each.</text>
</comment>
<keyword evidence="10" id="KW-0966">Cell projection</keyword>
<gene>
    <name evidence="10" type="primary">flgF</name>
    <name evidence="10" type="ordered locus">TERTU_1229</name>
</gene>
<dbReference type="RefSeq" id="WP_015817326.1">
    <property type="nucleotide sequence ID" value="NC_012997.1"/>
</dbReference>
<dbReference type="NCBIfam" id="TIGR03506">
    <property type="entry name" value="FlgEFG_subfam"/>
    <property type="match status" value="1"/>
</dbReference>
<evidence type="ECO:0000313" key="10">
    <source>
        <dbReference type="EMBL" id="ACR11214.1"/>
    </source>
</evidence>
<sequence>MDKALYIAMSGAKHNMRAQTVHANNLANVNTTGFKADFARARSMPIYFGEGHPTRAYALEEIPATDFRQGPLVETGRDLDVAVEGDGFIAVQSPDGSEAYTRAGSLFIDALGMLRTGNGLPVLGNGGPIAIPAAEKVEISGDGSITVIALGQGVDAPVQVDRIKLVNPPTDTIQRGIDGLIHLLDDAQGELPADGNVRIISGFVEGSNVNAVNELTSVMSLARQYEMQVKIMQTVKEDSEASARLLQPAS</sequence>
<organism evidence="10 11">
    <name type="scientific">Teredinibacter turnerae (strain ATCC 39867 / T7901)</name>
    <dbReference type="NCBI Taxonomy" id="377629"/>
    <lineage>
        <taxon>Bacteria</taxon>
        <taxon>Pseudomonadati</taxon>
        <taxon>Pseudomonadota</taxon>
        <taxon>Gammaproteobacteria</taxon>
        <taxon>Cellvibrionales</taxon>
        <taxon>Cellvibrionaceae</taxon>
        <taxon>Teredinibacter</taxon>
    </lineage>
</organism>
<name>C5BRS2_TERTT</name>
<keyword evidence="11" id="KW-1185">Reference proteome</keyword>
<evidence type="ECO:0000256" key="4">
    <source>
        <dbReference type="ARBA" id="ARBA00038560"/>
    </source>
</evidence>
<dbReference type="Pfam" id="PF22692">
    <property type="entry name" value="LlgE_F_G_D1"/>
    <property type="match status" value="1"/>
</dbReference>
<dbReference type="InterPro" id="IPR053967">
    <property type="entry name" value="LlgE_F_G-like_D1"/>
</dbReference>
<evidence type="ECO:0000256" key="3">
    <source>
        <dbReference type="ARBA" id="ARBA00023143"/>
    </source>
</evidence>
<evidence type="ECO:0000313" key="11">
    <source>
        <dbReference type="Proteomes" id="UP000009080"/>
    </source>
</evidence>
<dbReference type="HOGENOM" id="CLU_013687_1_0_6"/>
<dbReference type="NCBIfam" id="TIGR02490">
    <property type="entry name" value="flgF"/>
    <property type="match status" value="1"/>
</dbReference>
<dbReference type="InterPro" id="IPR012836">
    <property type="entry name" value="FlgF"/>
</dbReference>
<dbReference type="GO" id="GO:0071978">
    <property type="term" value="P:bacterial-type flagellum-dependent swarming motility"/>
    <property type="evidence" value="ECO:0007669"/>
    <property type="project" value="TreeGrafter"/>
</dbReference>
<keyword evidence="10" id="KW-0969">Cilium</keyword>
<evidence type="ECO:0000256" key="6">
    <source>
        <dbReference type="RuleBase" id="RU362116"/>
    </source>
</evidence>
<evidence type="ECO:0000259" key="8">
    <source>
        <dbReference type="Pfam" id="PF06429"/>
    </source>
</evidence>
<accession>C5BRS2</accession>
<dbReference type="SUPFAM" id="SSF117143">
    <property type="entry name" value="Flagellar hook protein flgE"/>
    <property type="match status" value="1"/>
</dbReference>
<comment type="similarity">
    <text evidence="2 6">Belongs to the flagella basal body rod proteins family.</text>
</comment>
<dbReference type="PANTHER" id="PTHR30435:SF18">
    <property type="entry name" value="FLAGELLAR BASAL-BODY ROD PROTEIN FLGF"/>
    <property type="match status" value="1"/>
</dbReference>
<evidence type="ECO:0000259" key="7">
    <source>
        <dbReference type="Pfam" id="PF00460"/>
    </source>
</evidence>
<dbReference type="GO" id="GO:0030694">
    <property type="term" value="C:bacterial-type flagellum basal body, rod"/>
    <property type="evidence" value="ECO:0007669"/>
    <property type="project" value="UniProtKB-UniRule"/>
</dbReference>
<keyword evidence="3 6" id="KW-0975">Bacterial flagellum</keyword>
<keyword evidence="10" id="KW-0282">Flagellum</keyword>
<feature type="domain" description="Flagellar basal body rod protein N-terminal" evidence="7">
    <location>
        <begin position="5"/>
        <end position="35"/>
    </location>
</feature>
<dbReference type="KEGG" id="ttu:TERTU_1229"/>
<dbReference type="Proteomes" id="UP000009080">
    <property type="component" value="Chromosome"/>
</dbReference>
<evidence type="ECO:0000256" key="2">
    <source>
        <dbReference type="ARBA" id="ARBA00009677"/>
    </source>
</evidence>
<dbReference type="Pfam" id="PF00460">
    <property type="entry name" value="Flg_bb_rod"/>
    <property type="match status" value="1"/>
</dbReference>